<name>A0ABR7TXL6_9BACT</name>
<evidence type="ECO:0000313" key="1">
    <source>
        <dbReference type="EMBL" id="MBC9933789.1"/>
    </source>
</evidence>
<comment type="caution">
    <text evidence="1">The sequence shown here is derived from an EMBL/GenBank/DDBJ whole genome shotgun (WGS) entry which is preliminary data.</text>
</comment>
<dbReference type="RefSeq" id="WP_188090906.1">
    <property type="nucleotide sequence ID" value="NZ_JACVFC010000004.1"/>
</dbReference>
<protein>
    <submittedName>
        <fullName evidence="1">Uncharacterized protein</fullName>
    </submittedName>
</protein>
<reference evidence="1 2" key="1">
    <citation type="submission" date="2020-09" db="EMBL/GenBank/DDBJ databases">
        <title>Genome sequences of type strains of Chitinophaga qingshengii and Chitinophaga varians.</title>
        <authorList>
            <person name="Kittiwongwattana C."/>
        </authorList>
    </citation>
    <scope>NUCLEOTIDE SEQUENCE [LARGE SCALE GENOMIC DNA]</scope>
    <source>
        <strain evidence="1 2">JCM 30026</strain>
    </source>
</reference>
<gene>
    <name evidence="1" type="ORF">ICL07_25585</name>
</gene>
<keyword evidence="2" id="KW-1185">Reference proteome</keyword>
<proteinExistence type="predicted"/>
<organism evidence="1 2">
    <name type="scientific">Chitinophaga qingshengii</name>
    <dbReference type="NCBI Taxonomy" id="1569794"/>
    <lineage>
        <taxon>Bacteria</taxon>
        <taxon>Pseudomonadati</taxon>
        <taxon>Bacteroidota</taxon>
        <taxon>Chitinophagia</taxon>
        <taxon>Chitinophagales</taxon>
        <taxon>Chitinophagaceae</taxon>
        <taxon>Chitinophaga</taxon>
    </lineage>
</organism>
<evidence type="ECO:0000313" key="2">
    <source>
        <dbReference type="Proteomes" id="UP000659124"/>
    </source>
</evidence>
<dbReference type="Proteomes" id="UP000659124">
    <property type="component" value="Unassembled WGS sequence"/>
</dbReference>
<accession>A0ABR7TXL6</accession>
<sequence length="251" mass="31067">MDKLFSDELQYYIDTARLKTARQKRRAVIEGRDKALLRLDKQEDALWKRMSQPVYVPLQPPIQKGFYRFFVLRDDVARGRQASFFQGILDKINTQQHFHRRDFKKKKRVRGKKVWVDKEQRLKPLFQWEFDKHMFTKEEKAYFELRMIRCERKERDIPTWIFTQPWRFVLRVRPYMLTHRRIVDPVLETQLQEMRSYIDSCNLRPRMTWLTQSRSNSSAWRSWDRPLKARERYKKKPLLQLLQEEYYNNID</sequence>
<dbReference type="EMBL" id="JACVFC010000004">
    <property type="protein sequence ID" value="MBC9933789.1"/>
    <property type="molecule type" value="Genomic_DNA"/>
</dbReference>